<feature type="transmembrane region" description="Helical" evidence="1">
    <location>
        <begin position="90"/>
        <end position="110"/>
    </location>
</feature>
<dbReference type="KEGG" id="mprt:ET475_08510"/>
<dbReference type="Proteomes" id="UP000293995">
    <property type="component" value="Chromosome"/>
</dbReference>
<proteinExistence type="predicted"/>
<protein>
    <submittedName>
        <fullName evidence="2">Uncharacterized protein</fullName>
    </submittedName>
</protein>
<feature type="transmembrane region" description="Helical" evidence="1">
    <location>
        <begin position="6"/>
        <end position="25"/>
    </location>
</feature>
<sequence>MTAAYLVLAIITLISAIPSLYFSAVEVRNPQREAREIAWYTTARSAALLVLAIVPLCGRFDGWLMAIAVAMIIVQAVDGVIGLTRGKPLFYIGPFATVVVHLAALIWFLVAG</sequence>
<dbReference type="EMBL" id="CP035494">
    <property type="protein sequence ID" value="QAY60028.1"/>
    <property type="molecule type" value="Genomic_DNA"/>
</dbReference>
<reference evidence="2 3" key="1">
    <citation type="submission" date="2019-01" db="EMBL/GenBank/DDBJ databases">
        <title>Genome sequencing of strain DFW100M-13.</title>
        <authorList>
            <person name="Heo J."/>
            <person name="Kim S.-J."/>
            <person name="Kim J.-S."/>
            <person name="Hong S.-B."/>
            <person name="Kwon S.-W."/>
        </authorList>
    </citation>
    <scope>NUCLEOTIDE SEQUENCE [LARGE SCALE GENOMIC DNA]</scope>
    <source>
        <strain evidence="2 3">DFW100M-13</strain>
    </source>
</reference>
<keyword evidence="1" id="KW-0472">Membrane</keyword>
<gene>
    <name evidence="2" type="ORF">ET475_08510</name>
</gene>
<name>A0A4P6EPZ9_9MICO</name>
<dbReference type="RefSeq" id="WP_129388590.1">
    <property type="nucleotide sequence ID" value="NZ_CP035494.1"/>
</dbReference>
<feature type="transmembrane region" description="Helical" evidence="1">
    <location>
        <begin position="62"/>
        <end position="83"/>
    </location>
</feature>
<evidence type="ECO:0000256" key="1">
    <source>
        <dbReference type="SAM" id="Phobius"/>
    </source>
</evidence>
<dbReference type="AlphaFoldDB" id="A0A4P6EPZ9"/>
<organism evidence="2 3">
    <name type="scientific">Microbacterium protaetiae</name>
    <dbReference type="NCBI Taxonomy" id="2509458"/>
    <lineage>
        <taxon>Bacteria</taxon>
        <taxon>Bacillati</taxon>
        <taxon>Actinomycetota</taxon>
        <taxon>Actinomycetes</taxon>
        <taxon>Micrococcales</taxon>
        <taxon>Microbacteriaceae</taxon>
        <taxon>Microbacterium</taxon>
    </lineage>
</organism>
<keyword evidence="1" id="KW-0812">Transmembrane</keyword>
<evidence type="ECO:0000313" key="3">
    <source>
        <dbReference type="Proteomes" id="UP000293995"/>
    </source>
</evidence>
<keyword evidence="1" id="KW-1133">Transmembrane helix</keyword>
<accession>A0A4P6EPZ9</accession>
<keyword evidence="3" id="KW-1185">Reference proteome</keyword>
<evidence type="ECO:0000313" key="2">
    <source>
        <dbReference type="EMBL" id="QAY60028.1"/>
    </source>
</evidence>
<feature type="transmembrane region" description="Helical" evidence="1">
    <location>
        <begin position="37"/>
        <end position="56"/>
    </location>
</feature>